<comment type="caution">
    <text evidence="3">The sequence shown here is derived from an EMBL/GenBank/DDBJ whole genome shotgun (WGS) entry which is preliminary data.</text>
</comment>
<gene>
    <name evidence="3" type="ORF">N801_09645</name>
</gene>
<reference evidence="3 4" key="1">
    <citation type="submission" date="2013-08" db="EMBL/GenBank/DDBJ databases">
        <title>The genome sequence of Knoellia aerolata.</title>
        <authorList>
            <person name="Zhu W."/>
            <person name="Wang G."/>
        </authorList>
    </citation>
    <scope>NUCLEOTIDE SEQUENCE [LARGE SCALE GENOMIC DNA]</scope>
    <source>
        <strain evidence="3 4">DSM 18566</strain>
    </source>
</reference>
<accession>A0A0A0JZU1</accession>
<name>A0A0A0JZU1_9MICO</name>
<proteinExistence type="predicted"/>
<feature type="transmembrane region" description="Helical" evidence="1">
    <location>
        <begin position="37"/>
        <end position="57"/>
    </location>
</feature>
<dbReference type="EMBL" id="AVPL01000025">
    <property type="protein sequence ID" value="KGN41021.1"/>
    <property type="molecule type" value="Genomic_DNA"/>
</dbReference>
<dbReference type="InterPro" id="IPR013974">
    <property type="entry name" value="SAF"/>
</dbReference>
<dbReference type="eggNOG" id="COG1261">
    <property type="taxonomic scope" value="Bacteria"/>
</dbReference>
<evidence type="ECO:0000313" key="3">
    <source>
        <dbReference type="EMBL" id="KGN41021.1"/>
    </source>
</evidence>
<dbReference type="Pfam" id="PF08666">
    <property type="entry name" value="SAF"/>
    <property type="match status" value="1"/>
</dbReference>
<dbReference type="Proteomes" id="UP000030013">
    <property type="component" value="Unassembled WGS sequence"/>
</dbReference>
<keyword evidence="4" id="KW-1185">Reference proteome</keyword>
<sequence>MTTTTNHNGAKVNGVAASSAEADVRVAPAPKLRRRPALIAASVAAICLGGLVAAFAWTSTSNTQSVLAMRVAVERGALVSAQDVMSVQVSADPALHPIPASQSSAVVGQRAATDMAAGTLVTLEQVSDAVLPPAGMSIVGVGLPASQMPGEPLLVGDMVRVVATPGQSGEVIAGKQVTIAATVVGVRMNDENGQNVVSVQVAQQNAAELAARAATGNVALVLDSRER</sequence>
<keyword evidence="1" id="KW-0812">Transmembrane</keyword>
<dbReference type="SMART" id="SM00858">
    <property type="entry name" value="SAF"/>
    <property type="match status" value="1"/>
</dbReference>
<dbReference type="AlphaFoldDB" id="A0A0A0JZU1"/>
<evidence type="ECO:0000259" key="2">
    <source>
        <dbReference type="SMART" id="SM00858"/>
    </source>
</evidence>
<keyword evidence="1" id="KW-1133">Transmembrane helix</keyword>
<evidence type="ECO:0000256" key="1">
    <source>
        <dbReference type="SAM" id="Phobius"/>
    </source>
</evidence>
<evidence type="ECO:0000313" key="4">
    <source>
        <dbReference type="Proteomes" id="UP000030013"/>
    </source>
</evidence>
<dbReference type="STRING" id="1385519.N801_09645"/>
<feature type="domain" description="SAF" evidence="2">
    <location>
        <begin position="64"/>
        <end position="127"/>
    </location>
</feature>
<dbReference type="RefSeq" id="WP_084108686.1">
    <property type="nucleotide sequence ID" value="NZ_AVPL01000025.1"/>
</dbReference>
<organism evidence="3 4">
    <name type="scientific">Knoellia aerolata DSM 18566</name>
    <dbReference type="NCBI Taxonomy" id="1385519"/>
    <lineage>
        <taxon>Bacteria</taxon>
        <taxon>Bacillati</taxon>
        <taxon>Actinomycetota</taxon>
        <taxon>Actinomycetes</taxon>
        <taxon>Micrococcales</taxon>
        <taxon>Intrasporangiaceae</taxon>
        <taxon>Knoellia</taxon>
    </lineage>
</organism>
<keyword evidence="1" id="KW-0472">Membrane</keyword>
<protein>
    <submittedName>
        <fullName evidence="3">Membrane protein</fullName>
    </submittedName>
</protein>